<keyword evidence="3" id="KW-1185">Reference proteome</keyword>
<feature type="region of interest" description="Disordered" evidence="1">
    <location>
        <begin position="45"/>
        <end position="84"/>
    </location>
</feature>
<gene>
    <name evidence="2" type="ORF">FB471_0104</name>
</gene>
<evidence type="ECO:0000256" key="1">
    <source>
        <dbReference type="SAM" id="MobiDB-lite"/>
    </source>
</evidence>
<evidence type="ECO:0000313" key="3">
    <source>
        <dbReference type="Proteomes" id="UP000320876"/>
    </source>
</evidence>
<dbReference type="EMBL" id="VFML01000001">
    <property type="protein sequence ID" value="TQJ00479.1"/>
    <property type="molecule type" value="Genomic_DNA"/>
</dbReference>
<dbReference type="Proteomes" id="UP000320876">
    <property type="component" value="Unassembled WGS sequence"/>
</dbReference>
<evidence type="ECO:0000313" key="2">
    <source>
        <dbReference type="EMBL" id="TQJ00479.1"/>
    </source>
</evidence>
<proteinExistence type="predicted"/>
<name>A0A542DBN4_AMYCI</name>
<comment type="caution">
    <text evidence="2">The sequence shown here is derived from an EMBL/GenBank/DDBJ whole genome shotgun (WGS) entry which is preliminary data.</text>
</comment>
<sequence length="84" mass="9065">MNLETHALIRALEVVNNQVPYVARALVEERLDIAKEHEFAGLLTGLGELPHEHADGRARQQGTDTTDESPSPEPPAELPSSGNG</sequence>
<organism evidence="2 3">
    <name type="scientific">Amycolatopsis cihanbeyliensis</name>
    <dbReference type="NCBI Taxonomy" id="1128664"/>
    <lineage>
        <taxon>Bacteria</taxon>
        <taxon>Bacillati</taxon>
        <taxon>Actinomycetota</taxon>
        <taxon>Actinomycetes</taxon>
        <taxon>Pseudonocardiales</taxon>
        <taxon>Pseudonocardiaceae</taxon>
        <taxon>Amycolatopsis</taxon>
    </lineage>
</organism>
<dbReference type="AlphaFoldDB" id="A0A542DBN4"/>
<feature type="compositionally biased region" description="Basic and acidic residues" evidence="1">
    <location>
        <begin position="49"/>
        <end position="58"/>
    </location>
</feature>
<accession>A0A542DBN4</accession>
<reference evidence="2 3" key="1">
    <citation type="submission" date="2019-06" db="EMBL/GenBank/DDBJ databases">
        <title>Sequencing the genomes of 1000 actinobacteria strains.</title>
        <authorList>
            <person name="Klenk H.-P."/>
        </authorList>
    </citation>
    <scope>NUCLEOTIDE SEQUENCE [LARGE SCALE GENOMIC DNA]</scope>
    <source>
        <strain evidence="2 3">DSM 45679</strain>
    </source>
</reference>
<protein>
    <submittedName>
        <fullName evidence="2">Uncharacterized protein</fullName>
    </submittedName>
</protein>
<dbReference type="RefSeq" id="WP_141995406.1">
    <property type="nucleotide sequence ID" value="NZ_VFML01000001.1"/>
</dbReference>
<dbReference type="OrthoDB" id="3638320at2"/>